<accession>A0A7G9ZAI1</accession>
<gene>
    <name evidence="1" type="ORF">HCLJFGEB_00009</name>
</gene>
<evidence type="ECO:0000313" key="1">
    <source>
        <dbReference type="EMBL" id="QNO57265.1"/>
    </source>
</evidence>
<sequence length="72" mass="8011">MKCCVDFKIGYSPERINLGDEAHTLDKITKIVAGMDEETTEDLAELYKKGEVSLSKAAEIVGMTTIEFKEIL</sequence>
<organism evidence="1">
    <name type="scientific">Candidatus Methanophaga sp. ANME-1 ERB7</name>
    <dbReference type="NCBI Taxonomy" id="2759913"/>
    <lineage>
        <taxon>Archaea</taxon>
        <taxon>Methanobacteriati</taxon>
        <taxon>Methanobacteriota</taxon>
        <taxon>Stenosarchaea group</taxon>
        <taxon>Methanomicrobia</taxon>
        <taxon>Candidatus Methanophagales</taxon>
        <taxon>Candidatus Methanophagaceae</taxon>
        <taxon>Candidatus Methanophaga</taxon>
    </lineage>
</organism>
<name>A0A7G9ZAI1_9EURY</name>
<dbReference type="Pfam" id="PF03683">
    <property type="entry name" value="UPF0175"/>
    <property type="match status" value="1"/>
</dbReference>
<dbReference type="InterPro" id="IPR005368">
    <property type="entry name" value="UPF0175"/>
</dbReference>
<protein>
    <submittedName>
        <fullName evidence="1">Uncharacterized protein</fullName>
    </submittedName>
</protein>
<dbReference type="EMBL" id="MT631684">
    <property type="protein sequence ID" value="QNO57265.1"/>
    <property type="molecule type" value="Genomic_DNA"/>
</dbReference>
<proteinExistence type="predicted"/>
<reference evidence="1" key="1">
    <citation type="submission" date="2020-06" db="EMBL/GenBank/DDBJ databases">
        <title>Unique genomic features of the anaerobic methanotrophic archaea.</title>
        <authorList>
            <person name="Chadwick G.L."/>
            <person name="Skennerton C.T."/>
            <person name="Laso-Perez R."/>
            <person name="Leu A.O."/>
            <person name="Speth D.R."/>
            <person name="Yu H."/>
            <person name="Morgan-Lang C."/>
            <person name="Hatzenpichler R."/>
            <person name="Goudeau D."/>
            <person name="Malmstrom R."/>
            <person name="Brazelton W.J."/>
            <person name="Woyke T."/>
            <person name="Hallam S.J."/>
            <person name="Tyson G.W."/>
            <person name="Wegener G."/>
            <person name="Boetius A."/>
            <person name="Orphan V."/>
        </authorList>
    </citation>
    <scope>NUCLEOTIDE SEQUENCE</scope>
</reference>
<dbReference type="Gene3D" id="3.40.50.720">
    <property type="entry name" value="NAD(P)-binding Rossmann-like Domain"/>
    <property type="match status" value="1"/>
</dbReference>
<dbReference type="AlphaFoldDB" id="A0A7G9ZAI1"/>